<dbReference type="Pfam" id="PF00930">
    <property type="entry name" value="DPPIV_N"/>
    <property type="match status" value="1"/>
</dbReference>
<dbReference type="AlphaFoldDB" id="A0A7W8D7E0"/>
<dbReference type="InterPro" id="IPR050278">
    <property type="entry name" value="Serine_Prot_S9B/DPPIV"/>
</dbReference>
<dbReference type="Gene3D" id="2.140.10.30">
    <property type="entry name" value="Dipeptidylpeptidase IV, N-terminal domain"/>
    <property type="match status" value="1"/>
</dbReference>
<dbReference type="GO" id="GO:0008239">
    <property type="term" value="F:dipeptidyl-peptidase activity"/>
    <property type="evidence" value="ECO:0007669"/>
    <property type="project" value="UniProtKB-EC"/>
</dbReference>
<dbReference type="InterPro" id="IPR001375">
    <property type="entry name" value="Peptidase_S9_cat"/>
</dbReference>
<dbReference type="Pfam" id="PF00326">
    <property type="entry name" value="Peptidase_S9"/>
    <property type="match status" value="1"/>
</dbReference>
<proteinExistence type="predicted"/>
<gene>
    <name evidence="4" type="ORF">HNQ52_001611</name>
</gene>
<dbReference type="SUPFAM" id="SSF82171">
    <property type="entry name" value="DPP6 N-terminal domain-like"/>
    <property type="match status" value="1"/>
</dbReference>
<evidence type="ECO:0000313" key="4">
    <source>
        <dbReference type="EMBL" id="MBB5208082.1"/>
    </source>
</evidence>
<dbReference type="InterPro" id="IPR029058">
    <property type="entry name" value="AB_hydrolase_fold"/>
</dbReference>
<accession>A0A7W8D7E0</accession>
<dbReference type="GO" id="GO:0008236">
    <property type="term" value="F:serine-type peptidase activity"/>
    <property type="evidence" value="ECO:0007669"/>
    <property type="project" value="InterPro"/>
</dbReference>
<dbReference type="Proteomes" id="UP000521199">
    <property type="component" value="Unassembled WGS sequence"/>
</dbReference>
<name>A0A7W8D7E0_9GAMM</name>
<comment type="caution">
    <text evidence="4">The sequence shown here is derived from an EMBL/GenBank/DDBJ whole genome shotgun (WGS) entry which is preliminary data.</text>
</comment>
<dbReference type="EMBL" id="JACHHP010000002">
    <property type="protein sequence ID" value="MBB5208082.1"/>
    <property type="molecule type" value="Genomic_DNA"/>
</dbReference>
<feature type="domain" description="Dipeptidylpeptidase IV N-terminal" evidence="3">
    <location>
        <begin position="131"/>
        <end position="483"/>
    </location>
</feature>
<feature type="chain" id="PRO_5031516970" evidence="1">
    <location>
        <begin position="19"/>
        <end position="773"/>
    </location>
</feature>
<reference evidence="4 5" key="1">
    <citation type="submission" date="2020-08" db="EMBL/GenBank/DDBJ databases">
        <title>Genomic Encyclopedia of Type Strains, Phase IV (KMG-IV): sequencing the most valuable type-strain genomes for metagenomic binning, comparative biology and taxonomic classification.</title>
        <authorList>
            <person name="Goeker M."/>
        </authorList>
    </citation>
    <scope>NUCLEOTIDE SEQUENCE [LARGE SCALE GENOMIC DNA]</scope>
    <source>
        <strain evidence="4 5">DSM 24163</strain>
    </source>
</reference>
<dbReference type="PANTHER" id="PTHR11731">
    <property type="entry name" value="PROTEASE FAMILY S9B,C DIPEPTIDYL-PEPTIDASE IV-RELATED"/>
    <property type="match status" value="1"/>
</dbReference>
<evidence type="ECO:0000259" key="3">
    <source>
        <dbReference type="Pfam" id="PF00930"/>
    </source>
</evidence>
<keyword evidence="5" id="KW-1185">Reference proteome</keyword>
<keyword evidence="1" id="KW-0732">Signal</keyword>
<feature type="domain" description="Peptidase S9 prolyl oligopeptidase catalytic" evidence="2">
    <location>
        <begin position="578"/>
        <end position="771"/>
    </location>
</feature>
<keyword evidence="4" id="KW-0378">Hydrolase</keyword>
<dbReference type="GO" id="GO:0006508">
    <property type="term" value="P:proteolysis"/>
    <property type="evidence" value="ECO:0007669"/>
    <property type="project" value="InterPro"/>
</dbReference>
<evidence type="ECO:0000259" key="2">
    <source>
        <dbReference type="Pfam" id="PF00326"/>
    </source>
</evidence>
<dbReference type="RefSeq" id="WP_425486481.1">
    <property type="nucleotide sequence ID" value="NZ_JACHHP010000002.1"/>
</dbReference>
<dbReference type="SUPFAM" id="SSF53474">
    <property type="entry name" value="alpha/beta-Hydrolases"/>
    <property type="match status" value="1"/>
</dbReference>
<organism evidence="4 5">
    <name type="scientific">Chiayiivirga flava</name>
    <dbReference type="NCBI Taxonomy" id="659595"/>
    <lineage>
        <taxon>Bacteria</taxon>
        <taxon>Pseudomonadati</taxon>
        <taxon>Pseudomonadota</taxon>
        <taxon>Gammaproteobacteria</taxon>
        <taxon>Lysobacterales</taxon>
        <taxon>Lysobacteraceae</taxon>
        <taxon>Chiayiivirga</taxon>
    </lineage>
</organism>
<dbReference type="InterPro" id="IPR002469">
    <property type="entry name" value="Peptidase_S9B_N"/>
</dbReference>
<protein>
    <submittedName>
        <fullName evidence="4">Dipeptidyl-peptidase-4</fullName>
        <ecNumber evidence="4">3.4.14.5</ecNumber>
    </submittedName>
</protein>
<evidence type="ECO:0000313" key="5">
    <source>
        <dbReference type="Proteomes" id="UP000521199"/>
    </source>
</evidence>
<dbReference type="EC" id="3.4.14.5" evidence="4"/>
<dbReference type="PANTHER" id="PTHR11731:SF193">
    <property type="entry name" value="DIPEPTIDYL PEPTIDASE 9"/>
    <property type="match status" value="1"/>
</dbReference>
<sequence>MKLATAFACLLLMTTAHADTPATAPRALTLEAITGDAPLSGPTLMQPKIAPDGSRVTFLRGKDTDRFRLDLWEYNVKADRTRLLVDSAVVLPGDEVLSDEEKARRERQRIAAFSGIVAYDWAPDSRRLLFPLGGELYLHDLEARGADATRKLTSGGGFATDPKVSPKGGYVSFVRARNLWVVDLQTGRELQLTRDGSDTIGNGVAEFVADEEMDRHTGYWWAPDDSAIAYARIDESPVPIQQRFEIYADRTEVVEQRYPSAGDPNVRVELFVVNPAAFAKAPGTVDGTIETRSGPQTVKLQTSMAPPQPQRIDLGAETDIYLARVDWRDAQHLTFQRQSRDQRTLDLVETDLATGTQRTLVRETSTTWVPLHHNLRFLDDGSLLWSSERSGFEHLYRIATDGTATALTSGDWIVESVLGVDEDAGTVYFSATKDSPLQRHVYSVPLAGGDIMRLSQAPGMHDGRFSTNASIWVDSWSSTTTPPQIELYRADGRKLATLLDNDLAAPTHPYAPYRAAHRPTGFGQLLADDGSVLHYSVVKPVGFDASKKYPVVVYVYGGPAAQTVLESWPGRADAFFNQYLAQQGYVVFSLDNRGTPRRGAKFGGALFRRQGTVEVQDQRRGIDWLRAQPWVDGERIGVHGWSNGGYMTLMLLGQASDAYACGAAGAPVTDWALYDTHYTERYMDLPKANVEGYEAASVFSHLDGMTSKLLLVHGMADDNVLFTNSTRLMSELHKRGRAFELMTYPGAKHGLQKADLLHRLRLTESFFARCLMH</sequence>
<evidence type="ECO:0000256" key="1">
    <source>
        <dbReference type="SAM" id="SignalP"/>
    </source>
</evidence>
<feature type="signal peptide" evidence="1">
    <location>
        <begin position="1"/>
        <end position="18"/>
    </location>
</feature>
<dbReference type="Gene3D" id="3.40.50.1820">
    <property type="entry name" value="alpha/beta hydrolase"/>
    <property type="match status" value="1"/>
</dbReference>